<dbReference type="InterPro" id="IPR032675">
    <property type="entry name" value="LRR_dom_sf"/>
</dbReference>
<dbReference type="Gene3D" id="3.80.10.10">
    <property type="entry name" value="Ribonuclease Inhibitor"/>
    <property type="match status" value="1"/>
</dbReference>
<dbReference type="AlphaFoldDB" id="A0A6P4ZAT4"/>
<feature type="region of interest" description="Disordered" evidence="1">
    <location>
        <begin position="118"/>
        <end position="219"/>
    </location>
</feature>
<feature type="compositionally biased region" description="Basic and acidic residues" evidence="1">
    <location>
        <begin position="118"/>
        <end position="133"/>
    </location>
</feature>
<dbReference type="GO" id="GO:0048471">
    <property type="term" value="C:perinuclear region of cytoplasm"/>
    <property type="evidence" value="ECO:0007669"/>
    <property type="project" value="TreeGrafter"/>
</dbReference>
<dbReference type="GeneID" id="109472793"/>
<feature type="region of interest" description="Disordered" evidence="1">
    <location>
        <begin position="1"/>
        <end position="55"/>
    </location>
</feature>
<sequence length="791" mass="89470">MEVRDTEVIGNLEDEDGKPFKLQERVEKKPPLVQKESAKSTGASAKAGLPSEDDGLAELYESRKVAVASADAVRPKEPPPPPADVACRPPDPLYVRRTGLRFWCTKRILDWQRQALRAREDPEAVLKPVREYGEESVLQNGENGEIELQGDNENEKEHGHYENEKEHGHYENDKEHGHYENEKEQGHYENEKEHGHYENDKQHRHYENDKEHRHRHYENDKEHALYENDEEQSNLSTHVYADLDPDFLAAQDAIKNATAQPFYEMDITPADEEQEQPFYKMDITDAKEKQQKEQPFYEMNVTSADEKNEQVFYRMDSDQLGKPIPSENEYEDLDPDFLAAQDAVDRRHGAKEPSRDDSNPRCSQNCRLFCRSHPGRMVALCVGVIIFAGIAATVVALILYQHSVPSVHPDENNVVNQTSLPVTSSTSSALLPVTSLATSETTEATDWWREWTLYVRAYFQQNKDTAAGLEESYPDNEVVMVLLEDRFFWPFLCWYWKIYNDLPHTLDTAVGYGIEYGITSDYMESHGLSAYSEVFSSMLNALEALRNKTEGLPNNGKMSLAIPGLSLLDTDVEALVNLFPHLGEITDFYLINCRISPDAATLLTGQLHLLRKLTKLNLKNNAIGDEGVEAIAETFPHLKELQLLNIDKNSITNVGGRAMARSLVHLQQLQELFLQDNELALSVSALAKAFANMTRLKHVFMWPVTCNATFFHIATQQVREAVHTLAGRVRLRGGTPLYDGSSNTGGTQQGVDAAWRRVENALTSGVVISSRQLKVEIRLLVPSSGHYPPRG</sequence>
<dbReference type="Pfam" id="PF13516">
    <property type="entry name" value="LRR_6"/>
    <property type="match status" value="1"/>
</dbReference>
<evidence type="ECO:0000256" key="2">
    <source>
        <dbReference type="SAM" id="Phobius"/>
    </source>
</evidence>
<organism evidence="3 4">
    <name type="scientific">Branchiostoma belcheri</name>
    <name type="common">Amphioxus</name>
    <dbReference type="NCBI Taxonomy" id="7741"/>
    <lineage>
        <taxon>Eukaryota</taxon>
        <taxon>Metazoa</taxon>
        <taxon>Chordata</taxon>
        <taxon>Cephalochordata</taxon>
        <taxon>Leptocardii</taxon>
        <taxon>Amphioxiformes</taxon>
        <taxon>Branchiostomatidae</taxon>
        <taxon>Branchiostoma</taxon>
    </lineage>
</organism>
<accession>A0A6P4ZAT4</accession>
<dbReference type="Proteomes" id="UP000515135">
    <property type="component" value="Unplaced"/>
</dbReference>
<keyword evidence="2" id="KW-1133">Transmembrane helix</keyword>
<evidence type="ECO:0000313" key="4">
    <source>
        <dbReference type="RefSeq" id="XP_019628207.1"/>
    </source>
</evidence>
<dbReference type="KEGG" id="bbel:109472793"/>
<dbReference type="InterPro" id="IPR001611">
    <property type="entry name" value="Leu-rich_rpt"/>
</dbReference>
<dbReference type="GO" id="GO:0005096">
    <property type="term" value="F:GTPase activator activity"/>
    <property type="evidence" value="ECO:0007669"/>
    <property type="project" value="InterPro"/>
</dbReference>
<dbReference type="GO" id="GO:0031267">
    <property type="term" value="F:small GTPase binding"/>
    <property type="evidence" value="ECO:0007669"/>
    <property type="project" value="TreeGrafter"/>
</dbReference>
<dbReference type="InterPro" id="IPR027038">
    <property type="entry name" value="RanGap"/>
</dbReference>
<evidence type="ECO:0000256" key="1">
    <source>
        <dbReference type="SAM" id="MobiDB-lite"/>
    </source>
</evidence>
<dbReference type="SUPFAM" id="SSF52047">
    <property type="entry name" value="RNI-like"/>
    <property type="match status" value="1"/>
</dbReference>
<dbReference type="GO" id="GO:0005829">
    <property type="term" value="C:cytosol"/>
    <property type="evidence" value="ECO:0007669"/>
    <property type="project" value="TreeGrafter"/>
</dbReference>
<feature type="compositionally biased region" description="Basic and acidic residues" evidence="1">
    <location>
        <begin position="153"/>
        <end position="219"/>
    </location>
</feature>
<dbReference type="PANTHER" id="PTHR24113">
    <property type="entry name" value="RAN GTPASE-ACTIVATING PROTEIN 1"/>
    <property type="match status" value="1"/>
</dbReference>
<dbReference type="GO" id="GO:0006913">
    <property type="term" value="P:nucleocytoplasmic transport"/>
    <property type="evidence" value="ECO:0007669"/>
    <property type="project" value="TreeGrafter"/>
</dbReference>
<dbReference type="OrthoDB" id="120976at2759"/>
<dbReference type="SMART" id="SM00368">
    <property type="entry name" value="LRR_RI"/>
    <property type="match status" value="3"/>
</dbReference>
<keyword evidence="3" id="KW-1185">Reference proteome</keyword>
<protein>
    <submittedName>
        <fullName evidence="4">Uncharacterized protein LOC109472793</fullName>
    </submittedName>
</protein>
<proteinExistence type="predicted"/>
<feature type="compositionally biased region" description="Basic and acidic residues" evidence="1">
    <location>
        <begin position="17"/>
        <end position="30"/>
    </location>
</feature>
<reference evidence="4" key="1">
    <citation type="submission" date="2025-08" db="UniProtKB">
        <authorList>
            <consortium name="RefSeq"/>
        </authorList>
    </citation>
    <scope>IDENTIFICATION</scope>
    <source>
        <tissue evidence="4">Gonad</tissue>
    </source>
</reference>
<dbReference type="RefSeq" id="XP_019628207.1">
    <property type="nucleotide sequence ID" value="XM_019772648.1"/>
</dbReference>
<keyword evidence="2" id="KW-0472">Membrane</keyword>
<dbReference type="GO" id="GO:0005634">
    <property type="term" value="C:nucleus"/>
    <property type="evidence" value="ECO:0007669"/>
    <property type="project" value="TreeGrafter"/>
</dbReference>
<feature type="transmembrane region" description="Helical" evidence="2">
    <location>
        <begin position="377"/>
        <end position="400"/>
    </location>
</feature>
<feature type="compositionally biased region" description="Low complexity" evidence="1">
    <location>
        <begin position="39"/>
        <end position="48"/>
    </location>
</feature>
<feature type="region of interest" description="Disordered" evidence="1">
    <location>
        <begin position="69"/>
        <end position="91"/>
    </location>
</feature>
<evidence type="ECO:0000313" key="3">
    <source>
        <dbReference type="Proteomes" id="UP000515135"/>
    </source>
</evidence>
<gene>
    <name evidence="4" type="primary">LOC109472793</name>
</gene>
<keyword evidence="2" id="KW-0812">Transmembrane</keyword>
<name>A0A6P4ZAT4_BRABE</name>
<dbReference type="PANTHER" id="PTHR24113:SF15">
    <property type="entry name" value="NACHT DOMAIN-CONTAINING PROTEIN"/>
    <property type="match status" value="1"/>
</dbReference>